<evidence type="ECO:0000256" key="3">
    <source>
        <dbReference type="ARBA" id="ARBA00022777"/>
    </source>
</evidence>
<proteinExistence type="predicted"/>
<evidence type="ECO:0000256" key="4">
    <source>
        <dbReference type="ARBA" id="ARBA00022840"/>
    </source>
</evidence>
<dbReference type="EMBL" id="JAUZMZ010000281">
    <property type="protein sequence ID" value="MEE2035316.1"/>
    <property type="molecule type" value="Genomic_DNA"/>
</dbReference>
<feature type="domain" description="GHMP kinase N-terminal" evidence="5">
    <location>
        <begin position="73"/>
        <end position="138"/>
    </location>
</feature>
<dbReference type="PANTHER" id="PTHR43527:SF2">
    <property type="entry name" value="4-DIPHOSPHOCYTIDYL-2-C-METHYL-D-ERYTHRITOL KINASE, CHLOROPLASTIC"/>
    <property type="match status" value="1"/>
</dbReference>
<evidence type="ECO:0000313" key="7">
    <source>
        <dbReference type="Proteomes" id="UP001331936"/>
    </source>
</evidence>
<dbReference type="InterPro" id="IPR014721">
    <property type="entry name" value="Ribsml_uS5_D2-typ_fold_subgr"/>
</dbReference>
<dbReference type="GO" id="GO:0050515">
    <property type="term" value="F:4-(cytidine 5'-diphospho)-2-C-methyl-D-erythritol kinase activity"/>
    <property type="evidence" value="ECO:0007669"/>
    <property type="project" value="UniProtKB-EC"/>
</dbReference>
<keyword evidence="1 6" id="KW-0808">Transferase</keyword>
<comment type="caution">
    <text evidence="6">The sequence shown here is derived from an EMBL/GenBank/DDBJ whole genome shotgun (WGS) entry which is preliminary data.</text>
</comment>
<sequence>MLSVVPAPVVVRAPAKVNLHLEVGDLRADGYHELRTVFHALSLYDEVSVTPADTLSVQVRGADAAAVPTDSSNLAWRAAEMVAARAARTPDVAITIDKGIPVAGGMAGGSADAAATLVALDALWGLGASREDLDALAAD</sequence>
<dbReference type="PANTHER" id="PTHR43527">
    <property type="entry name" value="4-DIPHOSPHOCYTIDYL-2-C-METHYL-D-ERYTHRITOL KINASE, CHLOROPLASTIC"/>
    <property type="match status" value="1"/>
</dbReference>
<keyword evidence="4" id="KW-0067">ATP-binding</keyword>
<evidence type="ECO:0000256" key="1">
    <source>
        <dbReference type="ARBA" id="ARBA00022679"/>
    </source>
</evidence>
<keyword evidence="2" id="KW-0547">Nucleotide-binding</keyword>
<dbReference type="Proteomes" id="UP001331936">
    <property type="component" value="Unassembled WGS sequence"/>
</dbReference>
<evidence type="ECO:0000313" key="6">
    <source>
        <dbReference type="EMBL" id="MEE2035316.1"/>
    </source>
</evidence>
<organism evidence="6 7">
    <name type="scientific">Rhodococcus chondri</name>
    <dbReference type="NCBI Taxonomy" id="3065941"/>
    <lineage>
        <taxon>Bacteria</taxon>
        <taxon>Bacillati</taxon>
        <taxon>Actinomycetota</taxon>
        <taxon>Actinomycetes</taxon>
        <taxon>Mycobacteriales</taxon>
        <taxon>Nocardiaceae</taxon>
        <taxon>Rhodococcus</taxon>
    </lineage>
</organism>
<name>A0ABU7JZ81_9NOCA</name>
<feature type="non-terminal residue" evidence="6">
    <location>
        <position position="139"/>
    </location>
</feature>
<gene>
    <name evidence="6" type="ORF">Q8814_24950</name>
</gene>
<dbReference type="InterPro" id="IPR020568">
    <property type="entry name" value="Ribosomal_Su5_D2-typ_SF"/>
</dbReference>
<evidence type="ECO:0000256" key="2">
    <source>
        <dbReference type="ARBA" id="ARBA00022741"/>
    </source>
</evidence>
<keyword evidence="3 6" id="KW-0418">Kinase</keyword>
<dbReference type="Gene3D" id="3.30.230.10">
    <property type="match status" value="1"/>
</dbReference>
<keyword evidence="7" id="KW-1185">Reference proteome</keyword>
<accession>A0ABU7JZ81</accession>
<dbReference type="EC" id="2.7.1.148" evidence="6"/>
<protein>
    <submittedName>
        <fullName evidence="6">4-(Cytidine 5'-diphospho)-2-C-methyl-D-erythritol kinase</fullName>
        <ecNumber evidence="6">2.7.1.148</ecNumber>
    </submittedName>
</protein>
<dbReference type="Pfam" id="PF00288">
    <property type="entry name" value="GHMP_kinases_N"/>
    <property type="match status" value="1"/>
</dbReference>
<evidence type="ECO:0000259" key="5">
    <source>
        <dbReference type="Pfam" id="PF00288"/>
    </source>
</evidence>
<dbReference type="SUPFAM" id="SSF54211">
    <property type="entry name" value="Ribosomal protein S5 domain 2-like"/>
    <property type="match status" value="1"/>
</dbReference>
<reference evidence="6 7" key="1">
    <citation type="submission" date="2023-08" db="EMBL/GenBank/DDBJ databases">
        <authorList>
            <person name="Girao M."/>
            <person name="Carvalho M.F."/>
        </authorList>
    </citation>
    <scope>NUCLEOTIDE SEQUENCE [LARGE SCALE GENOMIC DNA]</scope>
    <source>
        <strain evidence="6 7">CC-R104</strain>
    </source>
</reference>
<dbReference type="InterPro" id="IPR006204">
    <property type="entry name" value="GHMP_kinase_N_dom"/>
</dbReference>